<keyword evidence="3" id="KW-1015">Disulfide bond</keyword>
<protein>
    <submittedName>
        <fullName evidence="7">TlpA family protein disulfide reductase</fullName>
    </submittedName>
</protein>
<evidence type="ECO:0000256" key="5">
    <source>
        <dbReference type="SAM" id="SignalP"/>
    </source>
</evidence>
<accession>A0A9D1UZ87</accession>
<evidence type="ECO:0000313" key="8">
    <source>
        <dbReference type="Proteomes" id="UP000824202"/>
    </source>
</evidence>
<dbReference type="GO" id="GO:0030313">
    <property type="term" value="C:cell envelope"/>
    <property type="evidence" value="ECO:0007669"/>
    <property type="project" value="UniProtKB-SubCell"/>
</dbReference>
<keyword evidence="4" id="KW-0676">Redox-active center</keyword>
<comment type="caution">
    <text evidence="7">The sequence shown here is derived from an EMBL/GenBank/DDBJ whole genome shotgun (WGS) entry which is preliminary data.</text>
</comment>
<evidence type="ECO:0000259" key="6">
    <source>
        <dbReference type="PROSITE" id="PS51352"/>
    </source>
</evidence>
<dbReference type="EMBL" id="DXFT01000071">
    <property type="protein sequence ID" value="HIX03180.1"/>
    <property type="molecule type" value="Genomic_DNA"/>
</dbReference>
<dbReference type="CDD" id="cd02966">
    <property type="entry name" value="TlpA_like_family"/>
    <property type="match status" value="1"/>
</dbReference>
<dbReference type="InterPro" id="IPR000866">
    <property type="entry name" value="AhpC/TSA"/>
</dbReference>
<proteinExistence type="predicted"/>
<sequence>MKGLLVFILVTGLLFSCARDNTVQISGRMENGDSIVSIWVDDSIYTFPVDKNNFFSGEIALSHNAYATLLHNSLNLYLSPGEDLEIYVNALNFSGSLYFRGSLGGINSYLKEQEVAIFFDREYYNLNEQDFVRKMRDLMDEKTKLLEAKNFDESFTRLEKQRIGYTIAARASFYPIYHQKLNPDKNYKPGREFRQFMASFPLNNDDLFGSKDYRTFLLNYIYMQGTWIDEGNYSSQIADYVLSSITNPAIRDFLLMEIVTRYIWENNGLVGADYLLSVFRKECSDKNKVAYMDKIIAQWAKIMPGKRAPDFTVIDRDRRNVSLKDFRGSYLYITVWTTWCVPCKSELPYLELLQKEYYARNIKFLTVAIDAPDSYEKWKTFLNHHPYAGLHTFADGNSEFAKDYMIISVPRFILIDPDGKIIDSNAPRPSGQIFQYLSAFDI</sequence>
<evidence type="ECO:0000256" key="3">
    <source>
        <dbReference type="ARBA" id="ARBA00023157"/>
    </source>
</evidence>
<dbReference type="SUPFAM" id="SSF52833">
    <property type="entry name" value="Thioredoxin-like"/>
    <property type="match status" value="1"/>
</dbReference>
<reference evidence="7" key="1">
    <citation type="journal article" date="2021" name="PeerJ">
        <title>Extensive microbial diversity within the chicken gut microbiome revealed by metagenomics and culture.</title>
        <authorList>
            <person name="Gilroy R."/>
            <person name="Ravi A."/>
            <person name="Getino M."/>
            <person name="Pursley I."/>
            <person name="Horton D.L."/>
            <person name="Alikhan N.F."/>
            <person name="Baker D."/>
            <person name="Gharbi K."/>
            <person name="Hall N."/>
            <person name="Watson M."/>
            <person name="Adriaenssens E.M."/>
            <person name="Foster-Nyarko E."/>
            <person name="Jarju S."/>
            <person name="Secka A."/>
            <person name="Antonio M."/>
            <person name="Oren A."/>
            <person name="Chaudhuri R.R."/>
            <person name="La Ragione R."/>
            <person name="Hildebrand F."/>
            <person name="Pallen M.J."/>
        </authorList>
    </citation>
    <scope>NUCLEOTIDE SEQUENCE</scope>
    <source>
        <strain evidence="7">23274</strain>
    </source>
</reference>
<keyword evidence="2" id="KW-0201">Cytochrome c-type biogenesis</keyword>
<dbReference type="PANTHER" id="PTHR42852">
    <property type="entry name" value="THIOL:DISULFIDE INTERCHANGE PROTEIN DSBE"/>
    <property type="match status" value="1"/>
</dbReference>
<feature type="domain" description="Thioredoxin" evidence="6">
    <location>
        <begin position="302"/>
        <end position="442"/>
    </location>
</feature>
<evidence type="ECO:0000256" key="4">
    <source>
        <dbReference type="ARBA" id="ARBA00023284"/>
    </source>
</evidence>
<feature type="chain" id="PRO_5038636430" evidence="5">
    <location>
        <begin position="19"/>
        <end position="442"/>
    </location>
</feature>
<dbReference type="Pfam" id="PF00578">
    <property type="entry name" value="AhpC-TSA"/>
    <property type="match status" value="1"/>
</dbReference>
<feature type="signal peptide" evidence="5">
    <location>
        <begin position="1"/>
        <end position="18"/>
    </location>
</feature>
<organism evidence="7 8">
    <name type="scientific">Candidatus Odoribacter faecigallinarum</name>
    <dbReference type="NCBI Taxonomy" id="2838706"/>
    <lineage>
        <taxon>Bacteria</taxon>
        <taxon>Pseudomonadati</taxon>
        <taxon>Bacteroidota</taxon>
        <taxon>Bacteroidia</taxon>
        <taxon>Bacteroidales</taxon>
        <taxon>Odoribacteraceae</taxon>
        <taxon>Odoribacter</taxon>
    </lineage>
</organism>
<reference evidence="7" key="2">
    <citation type="submission" date="2021-04" db="EMBL/GenBank/DDBJ databases">
        <authorList>
            <person name="Gilroy R."/>
        </authorList>
    </citation>
    <scope>NUCLEOTIDE SEQUENCE</scope>
    <source>
        <strain evidence="7">23274</strain>
    </source>
</reference>
<dbReference type="GO" id="GO:0016209">
    <property type="term" value="F:antioxidant activity"/>
    <property type="evidence" value="ECO:0007669"/>
    <property type="project" value="InterPro"/>
</dbReference>
<dbReference type="PROSITE" id="PS51257">
    <property type="entry name" value="PROKAR_LIPOPROTEIN"/>
    <property type="match status" value="1"/>
</dbReference>
<evidence type="ECO:0000256" key="2">
    <source>
        <dbReference type="ARBA" id="ARBA00022748"/>
    </source>
</evidence>
<gene>
    <name evidence="7" type="ORF">H9863_03565</name>
</gene>
<evidence type="ECO:0000313" key="7">
    <source>
        <dbReference type="EMBL" id="HIX03180.1"/>
    </source>
</evidence>
<comment type="subcellular location">
    <subcellularLocation>
        <location evidence="1">Cell envelope</location>
    </subcellularLocation>
</comment>
<keyword evidence="5" id="KW-0732">Signal</keyword>
<dbReference type="InterPro" id="IPR013766">
    <property type="entry name" value="Thioredoxin_domain"/>
</dbReference>
<evidence type="ECO:0000256" key="1">
    <source>
        <dbReference type="ARBA" id="ARBA00004196"/>
    </source>
</evidence>
<dbReference type="InterPro" id="IPR036249">
    <property type="entry name" value="Thioredoxin-like_sf"/>
</dbReference>
<dbReference type="PROSITE" id="PS51352">
    <property type="entry name" value="THIOREDOXIN_2"/>
    <property type="match status" value="1"/>
</dbReference>
<dbReference type="InterPro" id="IPR050553">
    <property type="entry name" value="Thioredoxin_ResA/DsbE_sf"/>
</dbReference>
<dbReference type="GO" id="GO:0017004">
    <property type="term" value="P:cytochrome complex assembly"/>
    <property type="evidence" value="ECO:0007669"/>
    <property type="project" value="UniProtKB-KW"/>
</dbReference>
<dbReference type="AlphaFoldDB" id="A0A9D1UZ87"/>
<dbReference type="Proteomes" id="UP000824202">
    <property type="component" value="Unassembled WGS sequence"/>
</dbReference>
<dbReference type="GO" id="GO:0016491">
    <property type="term" value="F:oxidoreductase activity"/>
    <property type="evidence" value="ECO:0007669"/>
    <property type="project" value="InterPro"/>
</dbReference>
<name>A0A9D1UZ87_9BACT</name>
<dbReference type="PANTHER" id="PTHR42852:SF6">
    <property type="entry name" value="THIOL:DISULFIDE INTERCHANGE PROTEIN DSBE"/>
    <property type="match status" value="1"/>
</dbReference>
<dbReference type="Gene3D" id="3.40.30.10">
    <property type="entry name" value="Glutaredoxin"/>
    <property type="match status" value="1"/>
</dbReference>